<comment type="similarity">
    <text evidence="1">Belongs to the outer membrane porin (Opr) (TC 1.B.25) family.</text>
</comment>
<dbReference type="AlphaFoldDB" id="A0A562QPP0"/>
<name>A0A562QPP0_9PSED</name>
<evidence type="ECO:0000256" key="1">
    <source>
        <dbReference type="ARBA" id="ARBA00009075"/>
    </source>
</evidence>
<evidence type="ECO:0000256" key="4">
    <source>
        <dbReference type="SAM" id="SignalP"/>
    </source>
</evidence>
<keyword evidence="2" id="KW-0813">Transport</keyword>
<accession>A0A562QPP0</accession>
<keyword evidence="3 4" id="KW-0732">Signal</keyword>
<evidence type="ECO:0000256" key="3">
    <source>
        <dbReference type="ARBA" id="ARBA00022729"/>
    </source>
</evidence>
<keyword evidence="6" id="KW-1185">Reference proteome</keyword>
<dbReference type="OrthoDB" id="6759120at2"/>
<gene>
    <name evidence="5" type="ORF">IQ22_00373</name>
</gene>
<protein>
    <submittedName>
        <fullName evidence="5">Imipenem/basic amino acid-specific outer membrane pore</fullName>
    </submittedName>
</protein>
<dbReference type="GO" id="GO:0016020">
    <property type="term" value="C:membrane"/>
    <property type="evidence" value="ECO:0007669"/>
    <property type="project" value="InterPro"/>
</dbReference>
<dbReference type="PANTHER" id="PTHR34596">
    <property type="entry name" value="CHITOPORIN"/>
    <property type="match status" value="1"/>
</dbReference>
<dbReference type="InterPro" id="IPR023614">
    <property type="entry name" value="Porin_dom_sf"/>
</dbReference>
<dbReference type="PANTHER" id="PTHR34596:SF2">
    <property type="entry name" value="CHITOPORIN"/>
    <property type="match status" value="1"/>
</dbReference>
<evidence type="ECO:0000256" key="2">
    <source>
        <dbReference type="ARBA" id="ARBA00022448"/>
    </source>
</evidence>
<evidence type="ECO:0000313" key="6">
    <source>
        <dbReference type="Proteomes" id="UP000316905"/>
    </source>
</evidence>
<feature type="signal peptide" evidence="4">
    <location>
        <begin position="1"/>
        <end position="23"/>
    </location>
</feature>
<comment type="caution">
    <text evidence="5">The sequence shown here is derived from an EMBL/GenBank/DDBJ whole genome shotgun (WGS) entry which is preliminary data.</text>
</comment>
<sequence>MSTLKLSSLTLALMACSSSLAWAGQADSKGFIEDSHLSLVNRSIYFNRQVRGDGHDGESRDPRDWLYGLIATYGSGFTQGTIGFGFDAFAHLGLKLDGGDGHAGTGDLQVDNNGEVQDDYSKIGGAVKLQISNTVLKYGEMQPTSPVFAAGGSRLIPQTATGFSLFSQEIENLDLDAGHFTAGTEPTSTSSDGGIWATYANEETSSVDYLGGAYRVNENLSVSLYGSEFEDIWRQYYANTNYVLPLQDDQSLTFDFNIYRTTDEGRAEAGSISNTTWSLAGAYMIGAHTFTLAHQRIHGDTPFDYVGFGNNGSGGSGDSIFLANSIQWSDFNGPNEKSWQGRYDLDMTAYGMPGLSFMTRYVYGYDIDGTHADSGGSYVGNYGRDDKERETNLEARYVIQDSSAKDLSLRIRQAWHRGDDSTGGAINEFRFIVDYPLEIL</sequence>
<dbReference type="RefSeq" id="WP_145137161.1">
    <property type="nucleotide sequence ID" value="NZ_VLKY01000001.1"/>
</dbReference>
<evidence type="ECO:0000313" key="5">
    <source>
        <dbReference type="EMBL" id="TWI58665.1"/>
    </source>
</evidence>
<dbReference type="Proteomes" id="UP000316905">
    <property type="component" value="Unassembled WGS sequence"/>
</dbReference>
<proteinExistence type="inferred from homology"/>
<dbReference type="PROSITE" id="PS51257">
    <property type="entry name" value="PROKAR_LIPOPROTEIN"/>
    <property type="match status" value="1"/>
</dbReference>
<dbReference type="EMBL" id="VLKY01000001">
    <property type="protein sequence ID" value="TWI58665.1"/>
    <property type="molecule type" value="Genomic_DNA"/>
</dbReference>
<dbReference type="InterPro" id="IPR005318">
    <property type="entry name" value="OM_porin_bac"/>
</dbReference>
<reference evidence="5 6" key="1">
    <citation type="journal article" date="2015" name="Stand. Genomic Sci.">
        <title>Genomic Encyclopedia of Bacterial and Archaeal Type Strains, Phase III: the genomes of soil and plant-associated and newly described type strains.</title>
        <authorList>
            <person name="Whitman W.B."/>
            <person name="Woyke T."/>
            <person name="Klenk H.P."/>
            <person name="Zhou Y."/>
            <person name="Lilburn T.G."/>
            <person name="Beck B.J."/>
            <person name="De Vos P."/>
            <person name="Vandamme P."/>
            <person name="Eisen J.A."/>
            <person name="Garrity G."/>
            <person name="Hugenholtz P."/>
            <person name="Kyrpides N.C."/>
        </authorList>
    </citation>
    <scope>NUCLEOTIDE SEQUENCE [LARGE SCALE GENOMIC DNA]</scope>
    <source>
        <strain evidence="5 6">CGMCC 1.6858</strain>
    </source>
</reference>
<dbReference type="Pfam" id="PF03573">
    <property type="entry name" value="OprD"/>
    <property type="match status" value="1"/>
</dbReference>
<dbReference type="Gene3D" id="2.40.160.10">
    <property type="entry name" value="Porin"/>
    <property type="match status" value="1"/>
</dbReference>
<feature type="chain" id="PRO_5021793088" evidence="4">
    <location>
        <begin position="24"/>
        <end position="440"/>
    </location>
</feature>
<dbReference type="GO" id="GO:0015288">
    <property type="term" value="F:porin activity"/>
    <property type="evidence" value="ECO:0007669"/>
    <property type="project" value="TreeGrafter"/>
</dbReference>
<organism evidence="5 6">
    <name type="scientific">Pseudomonas duriflava</name>
    <dbReference type="NCBI Taxonomy" id="459528"/>
    <lineage>
        <taxon>Bacteria</taxon>
        <taxon>Pseudomonadati</taxon>
        <taxon>Pseudomonadota</taxon>
        <taxon>Gammaproteobacteria</taxon>
        <taxon>Pseudomonadales</taxon>
        <taxon>Pseudomonadaceae</taxon>
        <taxon>Pseudomonas</taxon>
    </lineage>
</organism>